<feature type="transmembrane region" description="Helical" evidence="4">
    <location>
        <begin position="7"/>
        <end position="27"/>
    </location>
</feature>
<feature type="transmembrane region" description="Helical" evidence="4">
    <location>
        <begin position="33"/>
        <end position="51"/>
    </location>
</feature>
<keyword evidence="1" id="KW-0597">Phosphoprotein</keyword>
<evidence type="ECO:0000256" key="2">
    <source>
        <dbReference type="ARBA" id="ARBA00022679"/>
    </source>
</evidence>
<dbReference type="RefSeq" id="WP_119796657.1">
    <property type="nucleotide sequence ID" value="NZ_QYZD01000056.1"/>
</dbReference>
<keyword evidence="4" id="KW-0472">Membrane</keyword>
<dbReference type="Pfam" id="PF14689">
    <property type="entry name" value="SPOB_a"/>
    <property type="match status" value="1"/>
</dbReference>
<comment type="caution">
    <text evidence="6">The sequence shown here is derived from an EMBL/GenBank/DDBJ whole genome shotgun (WGS) entry which is preliminary data.</text>
</comment>
<dbReference type="Proteomes" id="UP000266177">
    <property type="component" value="Unassembled WGS sequence"/>
</dbReference>
<protein>
    <recommendedName>
        <fullName evidence="5">SpoOB alpha-helical domain-containing protein</fullName>
    </recommendedName>
</protein>
<feature type="domain" description="SpoOB alpha-helical" evidence="5">
    <location>
        <begin position="68"/>
        <end position="119"/>
    </location>
</feature>
<keyword evidence="4" id="KW-0812">Transmembrane</keyword>
<evidence type="ECO:0000259" key="5">
    <source>
        <dbReference type="Pfam" id="PF14689"/>
    </source>
</evidence>
<keyword evidence="2" id="KW-0808">Transferase</keyword>
<gene>
    <name evidence="6" type="ORF">DQX05_28570</name>
</gene>
<dbReference type="AlphaFoldDB" id="A0A3A3GRA9"/>
<name>A0A3A3GRA9_PANTH</name>
<dbReference type="InterPro" id="IPR016120">
    <property type="entry name" value="Sig_transdc_His_kin_SpoOB"/>
</dbReference>
<proteinExistence type="predicted"/>
<evidence type="ECO:0000256" key="3">
    <source>
        <dbReference type="ARBA" id="ARBA00022777"/>
    </source>
</evidence>
<evidence type="ECO:0000313" key="7">
    <source>
        <dbReference type="Proteomes" id="UP000266177"/>
    </source>
</evidence>
<dbReference type="EMBL" id="QYZD01000056">
    <property type="protein sequence ID" value="RJG16932.1"/>
    <property type="molecule type" value="Genomic_DNA"/>
</dbReference>
<keyword evidence="3" id="KW-0418">Kinase</keyword>
<keyword evidence="4" id="KW-1133">Transmembrane helix</keyword>
<dbReference type="GO" id="GO:0000155">
    <property type="term" value="F:phosphorelay sensor kinase activity"/>
    <property type="evidence" value="ECO:0007669"/>
    <property type="project" value="InterPro"/>
</dbReference>
<accession>A0A3A3GRA9</accession>
<evidence type="ECO:0000256" key="4">
    <source>
        <dbReference type="SAM" id="Phobius"/>
    </source>
</evidence>
<evidence type="ECO:0000313" key="6">
    <source>
        <dbReference type="EMBL" id="RJG16932.1"/>
    </source>
</evidence>
<dbReference type="Gene3D" id="1.10.287.130">
    <property type="match status" value="1"/>
</dbReference>
<dbReference type="SUPFAM" id="SSF55890">
    <property type="entry name" value="Sporulation response regulatory protein Spo0B"/>
    <property type="match status" value="1"/>
</dbReference>
<reference evidence="6 7" key="1">
    <citation type="submission" date="2018-09" db="EMBL/GenBank/DDBJ databases">
        <title>Paenibacillus SK2017-BO5.</title>
        <authorList>
            <person name="Piskunova J.V."/>
            <person name="Dubiley S.A."/>
            <person name="Severinov K.V."/>
        </authorList>
    </citation>
    <scope>NUCLEOTIDE SEQUENCE [LARGE SCALE GENOMIC DNA]</scope>
    <source>
        <strain evidence="6 7">BO5</strain>
    </source>
</reference>
<evidence type="ECO:0000256" key="1">
    <source>
        <dbReference type="ARBA" id="ARBA00022553"/>
    </source>
</evidence>
<sequence>MNSLRLKLGGCIAAAAVCAVIVIGWPLSFTWRFVLILVMAVMLSLCGFLLYREERMRRKRVERSLATSALELMNHQRHDWMNDLQLVYGYVRLKKFDKLPECVETIKERMAEESRIAKLGVPELVMFLMQQRLSGSTMPLRIEMLEPVELNRMDLSVDPCKLAESIIASVQAFRFAGKAHHDGMNPLSVEFAKEDGRLVIHYQYEGILLNPDEVESKLKHIASVGGLRLEQSSAQQNEEHEAYRIVVPCNA</sequence>
<dbReference type="InterPro" id="IPR039506">
    <property type="entry name" value="SPOB_a"/>
</dbReference>
<organism evidence="6 7">
    <name type="scientific">Paenibacillus thiaminolyticus</name>
    <name type="common">Bacillus thiaminolyticus</name>
    <dbReference type="NCBI Taxonomy" id="49283"/>
    <lineage>
        <taxon>Bacteria</taxon>
        <taxon>Bacillati</taxon>
        <taxon>Bacillota</taxon>
        <taxon>Bacilli</taxon>
        <taxon>Bacillales</taxon>
        <taxon>Paenibacillaceae</taxon>
        <taxon>Paenibacillus</taxon>
    </lineage>
</organism>
<dbReference type="OrthoDB" id="2375606at2"/>